<keyword evidence="2" id="KW-0805">Transcription regulation</keyword>
<dbReference type="InterPro" id="IPR028082">
    <property type="entry name" value="Peripla_BP_I"/>
</dbReference>
<comment type="caution">
    <text evidence="6">The sequence shown here is derived from an EMBL/GenBank/DDBJ whole genome shotgun (WGS) entry which is preliminary data.</text>
</comment>
<dbReference type="PROSITE" id="PS00356">
    <property type="entry name" value="HTH_LACI_1"/>
    <property type="match status" value="1"/>
</dbReference>
<evidence type="ECO:0000256" key="1">
    <source>
        <dbReference type="ARBA" id="ARBA00022491"/>
    </source>
</evidence>
<sequence length="355" mass="36491">MSEGGRGGVTIVDVARAAQVSTATASRALGGYGRISAATRERILAVADDLGYRPNDLARAVRVGRSSTIGLVVTDLANPFFAQATRAVVDTASALGHEVLIANTGEDAAAERRAVRVFVEKRVCGLVVVPAAGADHDHLFRPDGRPHLPLVLLDRRLPGRSAATVISDDLGAAREAVGLLAGRGHTAIGMIDGNSTVPGVARDAPAGLVSAAADRVEGFLAGLRDAGLEARRDWMLYATAAEPGAAEEAALTLLGSPDRPTAVVANNSDVALAVVMACNRLGLAIGRDVSLIGFDDASWTRAFTPAISVVARPVAGLGEAAVRELAAQIGGRPAASEPIVLPNRLVDRPSAAPRR</sequence>
<accession>A0A931DJH4</accession>
<evidence type="ECO:0000256" key="3">
    <source>
        <dbReference type="ARBA" id="ARBA00023125"/>
    </source>
</evidence>
<dbReference type="CDD" id="cd06267">
    <property type="entry name" value="PBP1_LacI_sugar_binding-like"/>
    <property type="match status" value="1"/>
</dbReference>
<keyword evidence="7" id="KW-1185">Reference proteome</keyword>
<evidence type="ECO:0000256" key="2">
    <source>
        <dbReference type="ARBA" id="ARBA00023015"/>
    </source>
</evidence>
<dbReference type="AlphaFoldDB" id="A0A931DJH4"/>
<dbReference type="EMBL" id="JADOUA010000001">
    <property type="protein sequence ID" value="MBG6088676.1"/>
    <property type="molecule type" value="Genomic_DNA"/>
</dbReference>
<evidence type="ECO:0000259" key="5">
    <source>
        <dbReference type="PROSITE" id="PS50932"/>
    </source>
</evidence>
<organism evidence="6 7">
    <name type="scientific">Actinomadura viridis</name>
    <dbReference type="NCBI Taxonomy" id="58110"/>
    <lineage>
        <taxon>Bacteria</taxon>
        <taxon>Bacillati</taxon>
        <taxon>Actinomycetota</taxon>
        <taxon>Actinomycetes</taxon>
        <taxon>Streptosporangiales</taxon>
        <taxon>Thermomonosporaceae</taxon>
        <taxon>Actinomadura</taxon>
    </lineage>
</organism>
<evidence type="ECO:0000313" key="6">
    <source>
        <dbReference type="EMBL" id="MBG6088676.1"/>
    </source>
</evidence>
<evidence type="ECO:0000313" key="7">
    <source>
        <dbReference type="Proteomes" id="UP000614047"/>
    </source>
</evidence>
<evidence type="ECO:0000256" key="4">
    <source>
        <dbReference type="ARBA" id="ARBA00023163"/>
    </source>
</evidence>
<feature type="domain" description="HTH lacI-type" evidence="5">
    <location>
        <begin position="9"/>
        <end position="63"/>
    </location>
</feature>
<dbReference type="Pfam" id="PF13377">
    <property type="entry name" value="Peripla_BP_3"/>
    <property type="match status" value="1"/>
</dbReference>
<dbReference type="GO" id="GO:0003700">
    <property type="term" value="F:DNA-binding transcription factor activity"/>
    <property type="evidence" value="ECO:0007669"/>
    <property type="project" value="TreeGrafter"/>
</dbReference>
<keyword evidence="1" id="KW-0678">Repressor</keyword>
<dbReference type="Proteomes" id="UP000614047">
    <property type="component" value="Unassembled WGS sequence"/>
</dbReference>
<dbReference type="Pfam" id="PF00356">
    <property type="entry name" value="LacI"/>
    <property type="match status" value="1"/>
</dbReference>
<dbReference type="InterPro" id="IPR010982">
    <property type="entry name" value="Lambda_DNA-bd_dom_sf"/>
</dbReference>
<dbReference type="SUPFAM" id="SSF47413">
    <property type="entry name" value="lambda repressor-like DNA-binding domains"/>
    <property type="match status" value="1"/>
</dbReference>
<dbReference type="PANTHER" id="PTHR30146">
    <property type="entry name" value="LACI-RELATED TRANSCRIPTIONAL REPRESSOR"/>
    <property type="match status" value="1"/>
</dbReference>
<dbReference type="Gene3D" id="3.40.50.2300">
    <property type="match status" value="2"/>
</dbReference>
<gene>
    <name evidence="6" type="ORF">IW256_002789</name>
</gene>
<keyword evidence="4" id="KW-0804">Transcription</keyword>
<protein>
    <submittedName>
        <fullName evidence="6">LacI family transcriptional regulator</fullName>
    </submittedName>
</protein>
<name>A0A931DJH4_9ACTN</name>
<dbReference type="RefSeq" id="WP_197011369.1">
    <property type="nucleotide sequence ID" value="NZ_BAABES010000005.1"/>
</dbReference>
<dbReference type="CDD" id="cd01392">
    <property type="entry name" value="HTH_LacI"/>
    <property type="match status" value="1"/>
</dbReference>
<dbReference type="InterPro" id="IPR046335">
    <property type="entry name" value="LacI/GalR-like_sensor"/>
</dbReference>
<dbReference type="PANTHER" id="PTHR30146:SF148">
    <property type="entry name" value="HTH-TYPE TRANSCRIPTIONAL REPRESSOR PURR-RELATED"/>
    <property type="match status" value="1"/>
</dbReference>
<dbReference type="SUPFAM" id="SSF53822">
    <property type="entry name" value="Periplasmic binding protein-like I"/>
    <property type="match status" value="1"/>
</dbReference>
<dbReference type="GO" id="GO:0000976">
    <property type="term" value="F:transcription cis-regulatory region binding"/>
    <property type="evidence" value="ECO:0007669"/>
    <property type="project" value="TreeGrafter"/>
</dbReference>
<dbReference type="SMART" id="SM00354">
    <property type="entry name" value="HTH_LACI"/>
    <property type="match status" value="1"/>
</dbReference>
<dbReference type="PROSITE" id="PS50932">
    <property type="entry name" value="HTH_LACI_2"/>
    <property type="match status" value="1"/>
</dbReference>
<keyword evidence="3" id="KW-0238">DNA-binding</keyword>
<dbReference type="Gene3D" id="1.10.260.40">
    <property type="entry name" value="lambda repressor-like DNA-binding domains"/>
    <property type="match status" value="1"/>
</dbReference>
<proteinExistence type="predicted"/>
<dbReference type="InterPro" id="IPR000843">
    <property type="entry name" value="HTH_LacI"/>
</dbReference>
<reference evidence="6" key="1">
    <citation type="submission" date="2020-11" db="EMBL/GenBank/DDBJ databases">
        <title>Sequencing the genomes of 1000 actinobacteria strains.</title>
        <authorList>
            <person name="Klenk H.-P."/>
        </authorList>
    </citation>
    <scope>NUCLEOTIDE SEQUENCE</scope>
    <source>
        <strain evidence="6">DSM 43175</strain>
    </source>
</reference>